<evidence type="ECO:0000256" key="10">
    <source>
        <dbReference type="ARBA" id="ARBA00023065"/>
    </source>
</evidence>
<feature type="binding site" evidence="12">
    <location>
        <position position="432"/>
    </location>
    <ligand>
        <name>K(+)</name>
        <dbReference type="ChEBI" id="CHEBI:29103"/>
    </ligand>
</feature>
<feature type="transmembrane region" description="Helical" evidence="13">
    <location>
        <begin position="235"/>
        <end position="252"/>
    </location>
</feature>
<dbReference type="PANTHER" id="PTHR32024">
    <property type="entry name" value="TRK SYSTEM POTASSIUM UPTAKE PROTEIN TRKG-RELATED"/>
    <property type="match status" value="1"/>
</dbReference>
<evidence type="ECO:0000256" key="8">
    <source>
        <dbReference type="ARBA" id="ARBA00022958"/>
    </source>
</evidence>
<accession>A0A7V1PUL0</accession>
<feature type="transmembrane region" description="Helical" evidence="13">
    <location>
        <begin position="390"/>
        <end position="412"/>
    </location>
</feature>
<evidence type="ECO:0000256" key="13">
    <source>
        <dbReference type="SAM" id="Phobius"/>
    </source>
</evidence>
<evidence type="ECO:0000256" key="3">
    <source>
        <dbReference type="ARBA" id="ARBA00022448"/>
    </source>
</evidence>
<dbReference type="EMBL" id="DRLD01000096">
    <property type="protein sequence ID" value="HED09737.1"/>
    <property type="molecule type" value="Genomic_DNA"/>
</dbReference>
<evidence type="ECO:0000256" key="1">
    <source>
        <dbReference type="ARBA" id="ARBA00004429"/>
    </source>
</evidence>
<sequence length="482" mass="52963">MIQFKSILFVLSALLLFLAVSLIPPALISWLHEATDLNAFLVTIAGGFITGLILFFLTRRDKRELRAKDGFIIVTLGWIMFSAVGALPFWLSGFIPSYTDAFFETISGFSTTGATILMDIEGLPRGLLFWRSLTHWLGGMGIILLSLAILPLLGVGGMQLFKAEVPGPTPDKLTPRIKHTAELLWGVYLLLTLVEIVLLMAGGMNWFDATCHSFGTMATGGFSTKNASIGHYNSAYIEYIITLFMIIAGMNFSLHYRALRGKPLIFFKDRETVFYLSIIGAATAFIAFSLWTNNGEAAETGFRHSFFQVASIITTTGYGTADYEQWSSSARTILFILMFLGGCAGSTGGGLKIIRSLILVKFSLNEIKKLIHPQAVLPVRIGNQVVSRDIIANVAGFFLFYISIFVFGVLFMNMLGLDFETSLGGVAATLGNIGPALGDLGPTDNYAFIPDIGKWFLSFLMLVGRLEIYTVLIILTPMFWKK</sequence>
<keyword evidence="3" id="KW-0813">Transport</keyword>
<dbReference type="Pfam" id="PF02386">
    <property type="entry name" value="TrkH"/>
    <property type="match status" value="1"/>
</dbReference>
<feature type="transmembrane region" description="Helical" evidence="13">
    <location>
        <begin position="333"/>
        <end position="354"/>
    </location>
</feature>
<evidence type="ECO:0000313" key="14">
    <source>
        <dbReference type="EMBL" id="HED09737.1"/>
    </source>
</evidence>
<evidence type="ECO:0000256" key="4">
    <source>
        <dbReference type="ARBA" id="ARBA00022475"/>
    </source>
</evidence>
<dbReference type="AlphaFoldDB" id="A0A7V1PUL0"/>
<organism evidence="14">
    <name type="scientific">Caldithrix abyssi</name>
    <dbReference type="NCBI Taxonomy" id="187145"/>
    <lineage>
        <taxon>Bacteria</taxon>
        <taxon>Pseudomonadati</taxon>
        <taxon>Calditrichota</taxon>
        <taxon>Calditrichia</taxon>
        <taxon>Calditrichales</taxon>
        <taxon>Calditrichaceae</taxon>
        <taxon>Caldithrix</taxon>
    </lineage>
</organism>
<gene>
    <name evidence="14" type="ORF">ENJ10_03535</name>
</gene>
<evidence type="ECO:0000256" key="6">
    <source>
        <dbReference type="ARBA" id="ARBA00022538"/>
    </source>
</evidence>
<feature type="binding site" evidence="12">
    <location>
        <position position="315"/>
    </location>
    <ligand>
        <name>K(+)</name>
        <dbReference type="ChEBI" id="CHEBI:29103"/>
    </ligand>
</feature>
<keyword evidence="7 13" id="KW-0812">Transmembrane</keyword>
<dbReference type="InterPro" id="IPR004772">
    <property type="entry name" value="TrkH"/>
</dbReference>
<evidence type="ECO:0000256" key="7">
    <source>
        <dbReference type="ARBA" id="ARBA00022692"/>
    </source>
</evidence>
<protein>
    <submittedName>
        <fullName evidence="14">TrkH family potassium uptake protein</fullName>
    </submittedName>
</protein>
<name>A0A7V1PUL0_CALAY</name>
<keyword evidence="9 13" id="KW-1133">Transmembrane helix</keyword>
<feature type="transmembrane region" description="Helical" evidence="13">
    <location>
        <begin position="70"/>
        <end position="91"/>
    </location>
</feature>
<keyword evidence="10" id="KW-0406">Ion transport</keyword>
<keyword evidence="8 12" id="KW-0630">Potassium</keyword>
<comment type="subcellular location">
    <subcellularLocation>
        <location evidence="1">Cell inner membrane</location>
        <topology evidence="1">Multi-pass membrane protein</topology>
    </subcellularLocation>
</comment>
<reference evidence="14" key="1">
    <citation type="journal article" date="2020" name="mSystems">
        <title>Genome- and Community-Level Interaction Insights into Carbon Utilization and Element Cycling Functions of Hydrothermarchaeota in Hydrothermal Sediment.</title>
        <authorList>
            <person name="Zhou Z."/>
            <person name="Liu Y."/>
            <person name="Xu W."/>
            <person name="Pan J."/>
            <person name="Luo Z.H."/>
            <person name="Li M."/>
        </authorList>
    </citation>
    <scope>NUCLEOTIDE SEQUENCE [LARGE SCALE GENOMIC DNA]</scope>
    <source>
        <strain evidence="14">HyVt-456</strain>
    </source>
</reference>
<dbReference type="NCBIfam" id="TIGR00933">
    <property type="entry name" value="2a38"/>
    <property type="match status" value="1"/>
</dbReference>
<keyword evidence="5" id="KW-0997">Cell inner membrane</keyword>
<feature type="binding site" evidence="12">
    <location>
        <position position="316"/>
    </location>
    <ligand>
        <name>K(+)</name>
        <dbReference type="ChEBI" id="CHEBI:29103"/>
    </ligand>
</feature>
<feature type="transmembrane region" description="Helical" evidence="13">
    <location>
        <begin position="38"/>
        <end position="58"/>
    </location>
</feature>
<evidence type="ECO:0000256" key="12">
    <source>
        <dbReference type="PIRSR" id="PIRSR006247-1"/>
    </source>
</evidence>
<feature type="transmembrane region" description="Helical" evidence="13">
    <location>
        <begin position="133"/>
        <end position="153"/>
    </location>
</feature>
<evidence type="ECO:0000256" key="5">
    <source>
        <dbReference type="ARBA" id="ARBA00022519"/>
    </source>
</evidence>
<proteinExistence type="inferred from homology"/>
<dbReference type="Proteomes" id="UP000886005">
    <property type="component" value="Unassembled WGS sequence"/>
</dbReference>
<dbReference type="GO" id="GO:0005886">
    <property type="term" value="C:plasma membrane"/>
    <property type="evidence" value="ECO:0007669"/>
    <property type="project" value="UniProtKB-SubCell"/>
</dbReference>
<keyword evidence="6" id="KW-0633">Potassium transport</keyword>
<comment type="similarity">
    <text evidence="2">Belongs to the TrkH potassium transport family.</text>
</comment>
<dbReference type="GO" id="GO:0015379">
    <property type="term" value="F:potassium:chloride symporter activity"/>
    <property type="evidence" value="ECO:0007669"/>
    <property type="project" value="InterPro"/>
</dbReference>
<evidence type="ECO:0000256" key="9">
    <source>
        <dbReference type="ARBA" id="ARBA00022989"/>
    </source>
</evidence>
<dbReference type="GO" id="GO:0046872">
    <property type="term" value="F:metal ion binding"/>
    <property type="evidence" value="ECO:0007669"/>
    <property type="project" value="UniProtKB-KW"/>
</dbReference>
<dbReference type="PIRSF" id="PIRSF006247">
    <property type="entry name" value="TrkH"/>
    <property type="match status" value="1"/>
</dbReference>
<keyword evidence="12" id="KW-0479">Metal-binding</keyword>
<feature type="binding site" evidence="12">
    <location>
        <position position="112"/>
    </location>
    <ligand>
        <name>K(+)</name>
        <dbReference type="ChEBI" id="CHEBI:29103"/>
    </ligand>
</feature>
<dbReference type="InterPro" id="IPR003445">
    <property type="entry name" value="Cat_transpt"/>
</dbReference>
<dbReference type="PANTHER" id="PTHR32024:SF2">
    <property type="entry name" value="TRK SYSTEM POTASSIUM UPTAKE PROTEIN TRKG-RELATED"/>
    <property type="match status" value="1"/>
</dbReference>
<keyword evidence="11 13" id="KW-0472">Membrane</keyword>
<evidence type="ECO:0000256" key="11">
    <source>
        <dbReference type="ARBA" id="ARBA00023136"/>
    </source>
</evidence>
<feature type="binding site" evidence="12">
    <location>
        <position position="220"/>
    </location>
    <ligand>
        <name>K(+)</name>
        <dbReference type="ChEBI" id="CHEBI:29103"/>
    </ligand>
</feature>
<feature type="transmembrane region" description="Helical" evidence="13">
    <location>
        <begin position="273"/>
        <end position="291"/>
    </location>
</feature>
<keyword evidence="4" id="KW-1003">Cell membrane</keyword>
<feature type="transmembrane region" description="Helical" evidence="13">
    <location>
        <begin position="183"/>
        <end position="207"/>
    </location>
</feature>
<feature type="binding site" evidence="12">
    <location>
        <position position="111"/>
    </location>
    <ligand>
        <name>K(+)</name>
        <dbReference type="ChEBI" id="CHEBI:29103"/>
    </ligand>
</feature>
<evidence type="ECO:0000256" key="2">
    <source>
        <dbReference type="ARBA" id="ARBA00009137"/>
    </source>
</evidence>
<feature type="transmembrane region" description="Helical" evidence="13">
    <location>
        <begin position="455"/>
        <end position="480"/>
    </location>
</feature>
<comment type="caution">
    <text evidence="14">The sequence shown here is derived from an EMBL/GenBank/DDBJ whole genome shotgun (WGS) entry which is preliminary data.</text>
</comment>